<keyword evidence="3" id="KW-0813">Transport</keyword>
<dbReference type="Pfam" id="PF00474">
    <property type="entry name" value="SSF"/>
    <property type="match status" value="1"/>
</dbReference>
<keyword evidence="11" id="KW-1185">Reference proteome</keyword>
<sequence length="475" mass="50110">MDLVVILAYLVVMLLFGYLGYRRANSNDDFLVAGRRLGPLFYMGTLAAVVLGGASTIGGVRLGYTYGISGMWMVFWLGVGIVALSLLFSGTLTRLRVYSLPEMLERRYGTATSRVIGGVVMIAYDLMVAVTSVLAIAAVVDVILGVPATPAILIGGGVVVIYSVLGGMWSISLTDILQFLIMTVGIFLILLPMGVGQAGGWSGLKLELPESYFDLGSMGGSTIFTYFLIYFFGIIIGQDVWQRVFTARSPKIAKYGGLGAGVYCMIYAVAGAVIGMAAAALFPDLDAPDKAFAVLAEGVLPDGLSGLVLAAALAAIMSTASATILASSTVFGNDVWGVLVKKSARMESMRESRWWTLAAGVVVILVALVVRDVVTALTVAYNLLVGGLLVPVVAALFWRRATSQGAFASILVGSAVVIASMAIFGLAADQPIYFGLVASAFAMVVTSLLGPRKDEATLVERSRASEERREVPVRD</sequence>
<dbReference type="CDD" id="cd11479">
    <property type="entry name" value="SLC5sbd_u3"/>
    <property type="match status" value="1"/>
</dbReference>
<accession>A0A934Q5T7</accession>
<feature type="transmembrane region" description="Helical" evidence="9">
    <location>
        <begin position="41"/>
        <end position="64"/>
    </location>
</feature>
<evidence type="ECO:0000256" key="7">
    <source>
        <dbReference type="ARBA" id="ARBA00023136"/>
    </source>
</evidence>
<feature type="transmembrane region" description="Helical" evidence="9">
    <location>
        <begin position="432"/>
        <end position="451"/>
    </location>
</feature>
<feature type="transmembrane region" description="Helical" evidence="9">
    <location>
        <begin position="258"/>
        <end position="283"/>
    </location>
</feature>
<evidence type="ECO:0000256" key="9">
    <source>
        <dbReference type="SAM" id="Phobius"/>
    </source>
</evidence>
<comment type="caution">
    <text evidence="10">The sequence shown here is derived from an EMBL/GenBank/DDBJ whole genome shotgun (WGS) entry which is preliminary data.</text>
</comment>
<organism evidence="10 11">
    <name type="scientific">Leucobacter chromiisoli</name>
    <dbReference type="NCBI Taxonomy" id="2796471"/>
    <lineage>
        <taxon>Bacteria</taxon>
        <taxon>Bacillati</taxon>
        <taxon>Actinomycetota</taxon>
        <taxon>Actinomycetes</taxon>
        <taxon>Micrococcales</taxon>
        <taxon>Microbacteriaceae</taxon>
        <taxon>Leucobacter</taxon>
    </lineage>
</organism>
<dbReference type="InterPro" id="IPR050277">
    <property type="entry name" value="Sodium:Solute_Symporter"/>
</dbReference>
<comment type="similarity">
    <text evidence="2 8">Belongs to the sodium:solute symporter (SSF) (TC 2.A.21) family.</text>
</comment>
<name>A0A934Q5T7_9MICO</name>
<keyword evidence="4" id="KW-1003">Cell membrane</keyword>
<dbReference type="Proteomes" id="UP000608530">
    <property type="component" value="Unassembled WGS sequence"/>
</dbReference>
<dbReference type="PANTHER" id="PTHR48086:SF7">
    <property type="entry name" value="SODIUM-SOLUTE SYMPORTER-RELATED"/>
    <property type="match status" value="1"/>
</dbReference>
<feature type="transmembrane region" description="Helical" evidence="9">
    <location>
        <begin position="215"/>
        <end position="237"/>
    </location>
</feature>
<dbReference type="PROSITE" id="PS50283">
    <property type="entry name" value="NA_SOLUT_SYMP_3"/>
    <property type="match status" value="1"/>
</dbReference>
<dbReference type="GO" id="GO:0046942">
    <property type="term" value="P:carboxylic acid transport"/>
    <property type="evidence" value="ECO:0007669"/>
    <property type="project" value="UniProtKB-ARBA"/>
</dbReference>
<proteinExistence type="inferred from homology"/>
<evidence type="ECO:0000256" key="2">
    <source>
        <dbReference type="ARBA" id="ARBA00006434"/>
    </source>
</evidence>
<feature type="transmembrane region" description="Helical" evidence="9">
    <location>
        <begin position="405"/>
        <end position="426"/>
    </location>
</feature>
<feature type="transmembrane region" description="Helical" evidence="9">
    <location>
        <begin position="6"/>
        <end position="21"/>
    </location>
</feature>
<feature type="transmembrane region" description="Helical" evidence="9">
    <location>
        <begin position="303"/>
        <end position="331"/>
    </location>
</feature>
<dbReference type="Gene3D" id="1.20.1730.10">
    <property type="entry name" value="Sodium/glucose cotransporter"/>
    <property type="match status" value="1"/>
</dbReference>
<feature type="transmembrane region" description="Helical" evidence="9">
    <location>
        <begin position="352"/>
        <end position="370"/>
    </location>
</feature>
<keyword evidence="7 9" id="KW-0472">Membrane</keyword>
<feature type="transmembrane region" description="Helical" evidence="9">
    <location>
        <begin position="70"/>
        <end position="95"/>
    </location>
</feature>
<keyword evidence="5 9" id="KW-0812">Transmembrane</keyword>
<dbReference type="AlphaFoldDB" id="A0A934Q5T7"/>
<evidence type="ECO:0000256" key="4">
    <source>
        <dbReference type="ARBA" id="ARBA00022475"/>
    </source>
</evidence>
<feature type="transmembrane region" description="Helical" evidence="9">
    <location>
        <begin position="176"/>
        <end position="195"/>
    </location>
</feature>
<evidence type="ECO:0000256" key="5">
    <source>
        <dbReference type="ARBA" id="ARBA00022692"/>
    </source>
</evidence>
<dbReference type="PANTHER" id="PTHR48086">
    <property type="entry name" value="SODIUM/PROLINE SYMPORTER-RELATED"/>
    <property type="match status" value="1"/>
</dbReference>
<evidence type="ECO:0000256" key="8">
    <source>
        <dbReference type="RuleBase" id="RU362091"/>
    </source>
</evidence>
<reference evidence="10" key="1">
    <citation type="submission" date="2020-12" db="EMBL/GenBank/DDBJ databases">
        <title>Leucobacter sp. CAS1, isolated from Chromium sludge.</title>
        <authorList>
            <person name="Xu Z."/>
        </authorList>
    </citation>
    <scope>NUCLEOTIDE SEQUENCE</scope>
    <source>
        <strain evidence="10">CSA1</strain>
    </source>
</reference>
<dbReference type="PROSITE" id="PS00457">
    <property type="entry name" value="NA_SOLUT_SYMP_2"/>
    <property type="match status" value="1"/>
</dbReference>
<evidence type="ECO:0000256" key="6">
    <source>
        <dbReference type="ARBA" id="ARBA00022989"/>
    </source>
</evidence>
<evidence type="ECO:0000313" key="11">
    <source>
        <dbReference type="Proteomes" id="UP000608530"/>
    </source>
</evidence>
<dbReference type="GO" id="GO:0005886">
    <property type="term" value="C:plasma membrane"/>
    <property type="evidence" value="ECO:0007669"/>
    <property type="project" value="TreeGrafter"/>
</dbReference>
<feature type="transmembrane region" description="Helical" evidence="9">
    <location>
        <begin position="115"/>
        <end position="139"/>
    </location>
</feature>
<dbReference type="InterPro" id="IPR001734">
    <property type="entry name" value="Na/solute_symporter"/>
</dbReference>
<feature type="transmembrane region" description="Helical" evidence="9">
    <location>
        <begin position="376"/>
        <end position="398"/>
    </location>
</feature>
<protein>
    <submittedName>
        <fullName evidence="10">Sodium:solute symporter</fullName>
    </submittedName>
</protein>
<dbReference type="InterPro" id="IPR038377">
    <property type="entry name" value="Na/Glc_symporter_sf"/>
</dbReference>
<evidence type="ECO:0000256" key="1">
    <source>
        <dbReference type="ARBA" id="ARBA00004141"/>
    </source>
</evidence>
<gene>
    <name evidence="10" type="ORF">JD276_07325</name>
</gene>
<dbReference type="EMBL" id="JAEHOH010000009">
    <property type="protein sequence ID" value="MBK0418844.1"/>
    <property type="molecule type" value="Genomic_DNA"/>
</dbReference>
<evidence type="ECO:0000313" key="10">
    <source>
        <dbReference type="EMBL" id="MBK0418844.1"/>
    </source>
</evidence>
<evidence type="ECO:0000256" key="3">
    <source>
        <dbReference type="ARBA" id="ARBA00022448"/>
    </source>
</evidence>
<comment type="subcellular location">
    <subcellularLocation>
        <location evidence="1">Membrane</location>
        <topology evidence="1">Multi-pass membrane protein</topology>
    </subcellularLocation>
</comment>
<keyword evidence="6 9" id="KW-1133">Transmembrane helix</keyword>
<feature type="transmembrane region" description="Helical" evidence="9">
    <location>
        <begin position="151"/>
        <end position="169"/>
    </location>
</feature>
<dbReference type="InterPro" id="IPR018212">
    <property type="entry name" value="Na/solute_symporter_CS"/>
</dbReference>
<dbReference type="GO" id="GO:0022857">
    <property type="term" value="F:transmembrane transporter activity"/>
    <property type="evidence" value="ECO:0007669"/>
    <property type="project" value="InterPro"/>
</dbReference>